<sequence length="216" mass="24456">MKQTTEQVTPIKSIVTRAEALESDKTFYFTGKPCKRGHVAERYTNNACCVECMKAYQANPKTKAKKAEYNKSDAGKARRLRYDRSAKGKAIRRASDARFYQKHMLDEAVVYLMRMTCRDTGISWLKLGSTTHLYHRRSVLIDGQHTIDILHSMVPVEISARQLEAELHAVLPSSLVPPTVFSGFTECYADTPTQERLMLNTLAMYEVSLSELLKAA</sequence>
<keyword evidence="2" id="KW-1185">Reference proteome</keyword>
<dbReference type="PATRIC" id="fig|171383.3.peg.421"/>
<dbReference type="Proteomes" id="UP000037530">
    <property type="component" value="Unassembled WGS sequence"/>
</dbReference>
<gene>
    <name evidence="1" type="ORF">AKJ31_02025</name>
</gene>
<protein>
    <submittedName>
        <fullName evidence="1">Uncharacterized protein</fullName>
    </submittedName>
</protein>
<organism evidence="1 2">
    <name type="scientific">Vibrio hepatarius</name>
    <dbReference type="NCBI Taxonomy" id="171383"/>
    <lineage>
        <taxon>Bacteria</taxon>
        <taxon>Pseudomonadati</taxon>
        <taxon>Pseudomonadota</taxon>
        <taxon>Gammaproteobacteria</taxon>
        <taxon>Vibrionales</taxon>
        <taxon>Vibrionaceae</taxon>
        <taxon>Vibrio</taxon>
        <taxon>Vibrio oreintalis group</taxon>
    </lineage>
</organism>
<accession>A0A0M0I4B1</accession>
<name>A0A0M0I4B1_9VIBR</name>
<dbReference type="AlphaFoldDB" id="A0A0M0I4B1"/>
<comment type="caution">
    <text evidence="1">The sequence shown here is derived from an EMBL/GenBank/DDBJ whole genome shotgun (WGS) entry which is preliminary data.</text>
</comment>
<evidence type="ECO:0000313" key="2">
    <source>
        <dbReference type="Proteomes" id="UP000037530"/>
    </source>
</evidence>
<reference evidence="2" key="1">
    <citation type="submission" date="2015-08" db="EMBL/GenBank/DDBJ databases">
        <title>Vibrio galatheae sp. nov., a novel member of the Vibrionaceae family isolated from the Solomon Islands.</title>
        <authorList>
            <person name="Giubergia S."/>
            <person name="Machado H."/>
            <person name="Mateiu R.V."/>
            <person name="Gram L."/>
        </authorList>
    </citation>
    <scope>NUCLEOTIDE SEQUENCE [LARGE SCALE GENOMIC DNA]</scope>
    <source>
        <strain evidence="2">DSM 19134</strain>
    </source>
</reference>
<dbReference type="OrthoDB" id="6625339at2"/>
<dbReference type="STRING" id="171383.AKJ31_02025"/>
<proteinExistence type="predicted"/>
<dbReference type="EMBL" id="LHPI01000001">
    <property type="protein sequence ID" value="KOO09161.1"/>
    <property type="molecule type" value="Genomic_DNA"/>
</dbReference>
<evidence type="ECO:0000313" key="1">
    <source>
        <dbReference type="EMBL" id="KOO09161.1"/>
    </source>
</evidence>
<dbReference type="RefSeq" id="WP_053407416.1">
    <property type="nucleotide sequence ID" value="NZ_LHPI01000001.1"/>
</dbReference>